<dbReference type="Pfam" id="PF01758">
    <property type="entry name" value="SBF"/>
    <property type="match status" value="1"/>
</dbReference>
<protein>
    <submittedName>
        <fullName evidence="9">Arsenic resistance protein</fullName>
    </submittedName>
</protein>
<dbReference type="InterPro" id="IPR004706">
    <property type="entry name" value="Arsenical-R_Acr3"/>
</dbReference>
<evidence type="ECO:0000313" key="10">
    <source>
        <dbReference type="Proteomes" id="UP000521379"/>
    </source>
</evidence>
<feature type="transmembrane region" description="Helical" evidence="8">
    <location>
        <begin position="24"/>
        <end position="42"/>
    </location>
</feature>
<accession>A0A846TT13</accession>
<evidence type="ECO:0000313" key="9">
    <source>
        <dbReference type="EMBL" id="NKE08407.1"/>
    </source>
</evidence>
<evidence type="ECO:0000256" key="2">
    <source>
        <dbReference type="ARBA" id="ARBA00010110"/>
    </source>
</evidence>
<evidence type="ECO:0000256" key="6">
    <source>
        <dbReference type="ARBA" id="ARBA00022989"/>
    </source>
</evidence>
<keyword evidence="7 8" id="KW-0472">Membrane</keyword>
<dbReference type="GO" id="GO:0005886">
    <property type="term" value="C:plasma membrane"/>
    <property type="evidence" value="ECO:0007669"/>
    <property type="project" value="UniProtKB-SubCell"/>
</dbReference>
<gene>
    <name evidence="9" type="ORF">GTW58_00260</name>
</gene>
<evidence type="ECO:0000256" key="4">
    <source>
        <dbReference type="ARBA" id="ARBA00022475"/>
    </source>
</evidence>
<sequence length="305" mass="31895">MVLGAVLGLAAPQAAPTLEVMINPAIALMLFSTFLAIPVTHIGQGFKDVRFLGVLLALNFVVAPVVVWALTLPFVQNPALLVGILLVLLVPCIDWVIVFTGLAGGDSARLTAAAPVLMVVQMVALAPLMVLIGGPQLVVDVPPGPFITALVLLLLLPLAAAGLLQALARRCPVAARVQTGGQAVMVPSLMVVLVVVIASQMAGLGSRWIEVIWAVPVFVGFAAVMIAAAVAAARLTRTTTTPARALVFSAVARNSLVVLPLALALPERYDLVPLVVLTQTMVELVLMVVMLRAVPLVVPTHPFRR</sequence>
<comment type="caution">
    <text evidence="9">The sequence shown here is derived from an EMBL/GenBank/DDBJ whole genome shotgun (WGS) entry which is preliminary data.</text>
</comment>
<keyword evidence="6 8" id="KW-1133">Transmembrane helix</keyword>
<evidence type="ECO:0000256" key="5">
    <source>
        <dbReference type="ARBA" id="ARBA00022692"/>
    </source>
</evidence>
<proteinExistence type="inferred from homology"/>
<keyword evidence="10" id="KW-1185">Reference proteome</keyword>
<feature type="transmembrane region" description="Helical" evidence="8">
    <location>
        <begin position="110"/>
        <end position="134"/>
    </location>
</feature>
<evidence type="ECO:0000256" key="7">
    <source>
        <dbReference type="ARBA" id="ARBA00023136"/>
    </source>
</evidence>
<feature type="transmembrane region" description="Helical" evidence="8">
    <location>
        <begin position="54"/>
        <end position="74"/>
    </location>
</feature>
<dbReference type="GO" id="GO:0015297">
    <property type="term" value="F:antiporter activity"/>
    <property type="evidence" value="ECO:0007669"/>
    <property type="project" value="InterPro"/>
</dbReference>
<dbReference type="Gene3D" id="1.20.1530.20">
    <property type="match status" value="1"/>
</dbReference>
<dbReference type="InterPro" id="IPR002657">
    <property type="entry name" value="BilAc:Na_symport/Acr3"/>
</dbReference>
<feature type="transmembrane region" description="Helical" evidence="8">
    <location>
        <begin position="211"/>
        <end position="233"/>
    </location>
</feature>
<feature type="transmembrane region" description="Helical" evidence="8">
    <location>
        <begin position="146"/>
        <end position="168"/>
    </location>
</feature>
<dbReference type="PANTHER" id="PTHR43057">
    <property type="entry name" value="ARSENITE EFFLUX TRANSPORTER"/>
    <property type="match status" value="1"/>
</dbReference>
<reference evidence="9 10" key="1">
    <citation type="submission" date="2020-02" db="EMBL/GenBank/DDBJ databases">
        <authorList>
            <person name="Sun Q."/>
        </authorList>
    </citation>
    <scope>NUCLEOTIDE SEQUENCE [LARGE SCALE GENOMIC DNA]</scope>
    <source>
        <strain evidence="9 10">YIM 13062</strain>
    </source>
</reference>
<feature type="transmembrane region" description="Helical" evidence="8">
    <location>
        <begin position="271"/>
        <end position="298"/>
    </location>
</feature>
<evidence type="ECO:0000256" key="8">
    <source>
        <dbReference type="SAM" id="Phobius"/>
    </source>
</evidence>
<evidence type="ECO:0000256" key="3">
    <source>
        <dbReference type="ARBA" id="ARBA00022448"/>
    </source>
</evidence>
<keyword evidence="4" id="KW-1003">Cell membrane</keyword>
<comment type="similarity">
    <text evidence="2">Belongs to the arsenical resistance-3 (ACR3) (TC 2.A.59) family.</text>
</comment>
<comment type="subcellular location">
    <subcellularLocation>
        <location evidence="1">Cell membrane</location>
        <topology evidence="1">Multi-pass membrane protein</topology>
    </subcellularLocation>
</comment>
<dbReference type="Proteomes" id="UP000521379">
    <property type="component" value="Unassembled WGS sequence"/>
</dbReference>
<feature type="transmembrane region" description="Helical" evidence="8">
    <location>
        <begin position="180"/>
        <end position="199"/>
    </location>
</feature>
<name>A0A846TT13_9MICC</name>
<organism evidence="9 10">
    <name type="scientific">Kocuria subflava</name>
    <dbReference type="NCBI Taxonomy" id="1736139"/>
    <lineage>
        <taxon>Bacteria</taxon>
        <taxon>Bacillati</taxon>
        <taxon>Actinomycetota</taxon>
        <taxon>Actinomycetes</taxon>
        <taxon>Micrococcales</taxon>
        <taxon>Micrococcaceae</taxon>
        <taxon>Kocuria</taxon>
    </lineage>
</organism>
<dbReference type="AlphaFoldDB" id="A0A846TT13"/>
<keyword evidence="5 8" id="KW-0812">Transmembrane</keyword>
<dbReference type="EMBL" id="JAAVUN010000001">
    <property type="protein sequence ID" value="NKE08407.1"/>
    <property type="molecule type" value="Genomic_DNA"/>
</dbReference>
<dbReference type="GO" id="GO:0015105">
    <property type="term" value="F:arsenite transmembrane transporter activity"/>
    <property type="evidence" value="ECO:0007669"/>
    <property type="project" value="TreeGrafter"/>
</dbReference>
<feature type="transmembrane region" description="Helical" evidence="8">
    <location>
        <begin position="80"/>
        <end position="103"/>
    </location>
</feature>
<keyword evidence="3" id="KW-0813">Transport</keyword>
<evidence type="ECO:0000256" key="1">
    <source>
        <dbReference type="ARBA" id="ARBA00004651"/>
    </source>
</evidence>
<dbReference type="GO" id="GO:0015104">
    <property type="term" value="F:antimonite transmembrane transporter activity"/>
    <property type="evidence" value="ECO:0007669"/>
    <property type="project" value="TreeGrafter"/>
</dbReference>
<dbReference type="PANTHER" id="PTHR43057:SF1">
    <property type="entry name" value="ARSENICAL-RESISTANCE PROTEIN 3"/>
    <property type="match status" value="1"/>
</dbReference>
<feature type="transmembrane region" description="Helical" evidence="8">
    <location>
        <begin position="245"/>
        <end position="265"/>
    </location>
</feature>
<dbReference type="InterPro" id="IPR038770">
    <property type="entry name" value="Na+/solute_symporter_sf"/>
</dbReference>